<dbReference type="InterPro" id="IPR011026">
    <property type="entry name" value="WAS_C"/>
</dbReference>
<evidence type="ECO:0000256" key="3">
    <source>
        <dbReference type="ARBA" id="ARBA00022553"/>
    </source>
</evidence>
<comment type="caution">
    <text evidence="6">The sequence shown here is derived from an EMBL/GenBank/DDBJ whole genome shotgun (WGS) entry which is preliminary data.</text>
</comment>
<dbReference type="SUPFAM" id="SSF47912">
    <property type="entry name" value="Wiscott-Aldrich syndrome protein, WASP, C-terminal domain"/>
    <property type="match status" value="1"/>
</dbReference>
<dbReference type="InterPro" id="IPR037191">
    <property type="entry name" value="VPS9_dom_sf"/>
</dbReference>
<organism evidence="6 7">
    <name type="scientific">Chrysochromulina tobinii</name>
    <dbReference type="NCBI Taxonomy" id="1460289"/>
    <lineage>
        <taxon>Eukaryota</taxon>
        <taxon>Haptista</taxon>
        <taxon>Haptophyta</taxon>
        <taxon>Prymnesiophyceae</taxon>
        <taxon>Prymnesiales</taxon>
        <taxon>Chrysochromulinaceae</taxon>
        <taxon>Chrysochromulina</taxon>
    </lineage>
</organism>
<keyword evidence="2" id="KW-0963">Cytoplasm</keyword>
<evidence type="ECO:0000256" key="2">
    <source>
        <dbReference type="ARBA" id="ARBA00022490"/>
    </source>
</evidence>
<evidence type="ECO:0000313" key="7">
    <source>
        <dbReference type="Proteomes" id="UP000037460"/>
    </source>
</evidence>
<feature type="compositionally biased region" description="Low complexity" evidence="5">
    <location>
        <begin position="404"/>
        <end position="418"/>
    </location>
</feature>
<dbReference type="GO" id="GO:0007015">
    <property type="term" value="P:actin filament organization"/>
    <property type="evidence" value="ECO:0007669"/>
    <property type="project" value="InterPro"/>
</dbReference>
<evidence type="ECO:0000313" key="6">
    <source>
        <dbReference type="EMBL" id="KOO22957.1"/>
    </source>
</evidence>
<dbReference type="Proteomes" id="UP000037460">
    <property type="component" value="Unassembled WGS sequence"/>
</dbReference>
<sequence length="450" mass="46917">MYRVLASTKRRPMVSLLCAAVDDVFDTAFEDEPPAPLVCSASVDRISRTALSITLSYSTGTAEWMAAIASSPDDRALVRERLLATLTDRTTPLGSVAASFAARIAAHAPHGQVEDALAAMSHGSSRLQALVGEVLPVLNDGTAGAEAAEVCCDALFGLCAGTLQPLLHAAHANEDAAVAARLDELRGLLPRHLGIDARFWLDTYEAACGRYDDEALPYAPSIALARRLSGCASPVAALRTFVEACAAAARCTEGGIGGEPNDLEAPTGSGRGVAVGADELIPLMAYVLGFELRNIPDEWKQIFKAAGVRRSDLIDPETARVIVTLIAENMIEGRLASMPLIPGIGQAIAGLAASSRPDGNLYQVEVPDGVVPGGFFEAELPVLVPEVPTSAAASVQPKPKLDVSAGTAPAADAADADASSLTKQLAAVLASRRNAMAARSDQDEEDDDDW</sequence>
<dbReference type="Gene3D" id="3.90.810.10">
    <property type="entry name" value="CRIB domain"/>
    <property type="match status" value="1"/>
</dbReference>
<proteinExistence type="predicted"/>
<keyword evidence="4" id="KW-0206">Cytoskeleton</keyword>
<keyword evidence="3" id="KW-0597">Phosphoprotein</keyword>
<evidence type="ECO:0000256" key="5">
    <source>
        <dbReference type="SAM" id="MobiDB-lite"/>
    </source>
</evidence>
<comment type="subcellular location">
    <subcellularLocation>
        <location evidence="1">Cytoplasm</location>
        <location evidence="1">Cytoskeleton</location>
    </subcellularLocation>
</comment>
<dbReference type="OrthoDB" id="8963340at2759"/>
<dbReference type="SUPFAM" id="SSF109993">
    <property type="entry name" value="VPS9 domain"/>
    <property type="match status" value="1"/>
</dbReference>
<dbReference type="EMBL" id="JWZX01003235">
    <property type="protein sequence ID" value="KOO22957.1"/>
    <property type="molecule type" value="Genomic_DNA"/>
</dbReference>
<dbReference type="AlphaFoldDB" id="A0A0M0J9F8"/>
<feature type="region of interest" description="Disordered" evidence="5">
    <location>
        <begin position="393"/>
        <end position="418"/>
    </location>
</feature>
<protein>
    <submittedName>
        <fullName evidence="6">Wasp-related protein</fullName>
    </submittedName>
</protein>
<gene>
    <name evidence="6" type="ORF">Ctob_003263</name>
</gene>
<evidence type="ECO:0000256" key="1">
    <source>
        <dbReference type="ARBA" id="ARBA00004245"/>
    </source>
</evidence>
<keyword evidence="7" id="KW-1185">Reference proteome</keyword>
<name>A0A0M0J9F8_9EUKA</name>
<accession>A0A0M0J9F8</accession>
<dbReference type="GO" id="GO:0005856">
    <property type="term" value="C:cytoskeleton"/>
    <property type="evidence" value="ECO:0007669"/>
    <property type="project" value="UniProtKB-SubCell"/>
</dbReference>
<reference evidence="7" key="1">
    <citation type="journal article" date="2015" name="PLoS Genet.">
        <title>Genome Sequence and Transcriptome Analyses of Chrysochromulina tobin: Metabolic Tools for Enhanced Algal Fitness in the Prominent Order Prymnesiales (Haptophyceae).</title>
        <authorList>
            <person name="Hovde B.T."/>
            <person name="Deodato C.R."/>
            <person name="Hunsperger H.M."/>
            <person name="Ryken S.A."/>
            <person name="Yost W."/>
            <person name="Jha R.K."/>
            <person name="Patterson J."/>
            <person name="Monnat R.J. Jr."/>
            <person name="Barlow S.B."/>
            <person name="Starkenburg S.R."/>
            <person name="Cattolico R.A."/>
        </authorList>
    </citation>
    <scope>NUCLEOTIDE SEQUENCE</scope>
    <source>
        <strain evidence="7">CCMP291</strain>
    </source>
</reference>
<dbReference type="InterPro" id="IPR036936">
    <property type="entry name" value="CRIB_dom_sf"/>
</dbReference>
<evidence type="ECO:0000256" key="4">
    <source>
        <dbReference type="ARBA" id="ARBA00023212"/>
    </source>
</evidence>